<dbReference type="FunFam" id="1.10.340.70:FF:000001">
    <property type="entry name" value="Retrovirus-related Pol polyprotein from transposon gypsy-like Protein"/>
    <property type="match status" value="1"/>
</dbReference>
<dbReference type="EMBL" id="IACN01091882">
    <property type="protein sequence ID" value="LAB61527.1"/>
    <property type="molecule type" value="Transcribed_RNA"/>
</dbReference>
<dbReference type="PROSITE" id="PS50994">
    <property type="entry name" value="INTEGRASE"/>
    <property type="match status" value="1"/>
</dbReference>
<organism evidence="3">
    <name type="scientific">Micrurus surinamensis</name>
    <name type="common">Surinam coral snake</name>
    <dbReference type="NCBI Taxonomy" id="129470"/>
    <lineage>
        <taxon>Eukaryota</taxon>
        <taxon>Metazoa</taxon>
        <taxon>Chordata</taxon>
        <taxon>Craniata</taxon>
        <taxon>Vertebrata</taxon>
        <taxon>Euteleostomi</taxon>
        <taxon>Lepidosauria</taxon>
        <taxon>Squamata</taxon>
        <taxon>Bifurcata</taxon>
        <taxon>Unidentata</taxon>
        <taxon>Episquamata</taxon>
        <taxon>Toxicofera</taxon>
        <taxon>Serpentes</taxon>
        <taxon>Colubroidea</taxon>
        <taxon>Elapidae</taxon>
        <taxon>Elapinae</taxon>
        <taxon>Micrurus</taxon>
    </lineage>
</organism>
<dbReference type="Pfam" id="PF00665">
    <property type="entry name" value="rve"/>
    <property type="match status" value="1"/>
</dbReference>
<evidence type="ECO:0000256" key="1">
    <source>
        <dbReference type="ARBA" id="ARBA00039658"/>
    </source>
</evidence>
<dbReference type="GO" id="GO:0015074">
    <property type="term" value="P:DNA integration"/>
    <property type="evidence" value="ECO:0007669"/>
    <property type="project" value="InterPro"/>
</dbReference>
<sequence>MADTLSRLPQYRSVRDIIIQPLINTKETETCKQVHNLNDVNMSMLRDAVVHDNWLKNNPCICSYTDGLAWKGDRLYIPDKCWSSILAICHDVKQAGHFGFLKTLHLARCQFWWLKMRSHIEDYVKKYHVCATTKSRVGKPLGLLQKVSEPVRPWQDIAMDFIVELPNSKNYTVIWTVVDLFSKQAHFIPCKGLPSPKHLATVFVQHIYRLHGAPRRIISDRGVQFTARFWKSFLDLMGSTQGLSSAYHPSTNGAAERANAMIECYLRSYTYYQQTEWVEFIAFAEFVYNNTVHSSTGHSPFLLLMEWNLNP</sequence>
<protein>
    <recommendedName>
        <fullName evidence="1">Gypsy retrotransposon integrase-like protein 1</fullName>
    </recommendedName>
</protein>
<dbReference type="SUPFAM" id="SSF53098">
    <property type="entry name" value="Ribonuclease H-like"/>
    <property type="match status" value="1"/>
</dbReference>
<dbReference type="InterPro" id="IPR012337">
    <property type="entry name" value="RNaseH-like_sf"/>
</dbReference>
<dbReference type="InterPro" id="IPR001584">
    <property type="entry name" value="Integrase_cat-core"/>
</dbReference>
<dbReference type="InterPro" id="IPR036397">
    <property type="entry name" value="RNaseH_sf"/>
</dbReference>
<proteinExistence type="predicted"/>
<evidence type="ECO:0000259" key="2">
    <source>
        <dbReference type="PROSITE" id="PS50994"/>
    </source>
</evidence>
<dbReference type="PANTHER" id="PTHR37984:SF15">
    <property type="entry name" value="INTEGRASE CATALYTIC DOMAIN-CONTAINING PROTEIN"/>
    <property type="match status" value="1"/>
</dbReference>
<feature type="domain" description="Integrase catalytic" evidence="2">
    <location>
        <begin position="149"/>
        <end position="308"/>
    </location>
</feature>
<dbReference type="EMBL" id="IACN01091877">
    <property type="protein sequence ID" value="LAB61515.1"/>
    <property type="molecule type" value="Transcribed_RNA"/>
</dbReference>
<dbReference type="InterPro" id="IPR041588">
    <property type="entry name" value="Integrase_H2C2"/>
</dbReference>
<evidence type="ECO:0000313" key="3">
    <source>
        <dbReference type="EMBL" id="LAB61515.1"/>
    </source>
</evidence>
<reference evidence="3" key="1">
    <citation type="submission" date="2017-07" db="EMBL/GenBank/DDBJ databases">
        <authorList>
            <person name="Mikheyev A."/>
            <person name="Grau M."/>
        </authorList>
    </citation>
    <scope>NUCLEOTIDE SEQUENCE</scope>
    <source>
        <tissue evidence="3">Venom_gland</tissue>
    </source>
</reference>
<reference evidence="3" key="2">
    <citation type="submission" date="2017-11" db="EMBL/GenBank/DDBJ databases">
        <title>Coralsnake Venomics: Analyses of Venom Gland Transcriptomes and Proteomes of Six Brazilian Taxa.</title>
        <authorList>
            <person name="Aird S.D."/>
            <person name="Jorge da Silva N."/>
            <person name="Qiu L."/>
            <person name="Villar-Briones A."/>
            <person name="Aparecida-Saddi V."/>
            <person name="Campos-Telles M.P."/>
            <person name="Grau M."/>
            <person name="Mikheyev A.S."/>
        </authorList>
    </citation>
    <scope>NUCLEOTIDE SEQUENCE</scope>
    <source>
        <tissue evidence="3">Venom_gland</tissue>
    </source>
</reference>
<dbReference type="Gene3D" id="3.30.420.10">
    <property type="entry name" value="Ribonuclease H-like superfamily/Ribonuclease H"/>
    <property type="match status" value="1"/>
</dbReference>
<name>A0A2D4PU30_MICSU</name>
<dbReference type="InterPro" id="IPR050951">
    <property type="entry name" value="Retrovirus_Pol_polyprotein"/>
</dbReference>
<dbReference type="PANTHER" id="PTHR37984">
    <property type="entry name" value="PROTEIN CBG26694"/>
    <property type="match status" value="1"/>
</dbReference>
<accession>A0A2D4PU30</accession>
<dbReference type="GO" id="GO:0003676">
    <property type="term" value="F:nucleic acid binding"/>
    <property type="evidence" value="ECO:0007669"/>
    <property type="project" value="InterPro"/>
</dbReference>
<dbReference type="Gene3D" id="1.10.340.70">
    <property type="match status" value="1"/>
</dbReference>
<dbReference type="Pfam" id="PF17921">
    <property type="entry name" value="Integrase_H2C2"/>
    <property type="match status" value="1"/>
</dbReference>
<dbReference type="AlphaFoldDB" id="A0A2D4PU30"/>